<dbReference type="PANTHER" id="PTHR34365:SF7">
    <property type="entry name" value="GLYCINE-RICH DOMAIN-CONTAINING PROTEIN 1"/>
    <property type="match status" value="1"/>
</dbReference>
<dbReference type="PANTHER" id="PTHR34365">
    <property type="entry name" value="ENOLASE (DUF1399)"/>
    <property type="match status" value="1"/>
</dbReference>
<feature type="region of interest" description="Disordered" evidence="1">
    <location>
        <begin position="774"/>
        <end position="820"/>
    </location>
</feature>
<feature type="compositionally biased region" description="Low complexity" evidence="1">
    <location>
        <begin position="774"/>
        <end position="791"/>
    </location>
</feature>
<evidence type="ECO:0000313" key="4">
    <source>
        <dbReference type="Proteomes" id="UP000015101"/>
    </source>
</evidence>
<dbReference type="AlphaFoldDB" id="T1FSZ1"/>
<dbReference type="Pfam" id="PF07173">
    <property type="entry name" value="GRDP-like"/>
    <property type="match status" value="1"/>
</dbReference>
<dbReference type="EnsemblMetazoa" id="HelroT191424">
    <property type="protein sequence ID" value="HelroP191424"/>
    <property type="gene ID" value="HelroG191424"/>
</dbReference>
<evidence type="ECO:0000256" key="1">
    <source>
        <dbReference type="SAM" id="MobiDB-lite"/>
    </source>
</evidence>
<dbReference type="CTD" id="20211938"/>
<dbReference type="HOGENOM" id="CLU_342321_0_0_1"/>
<dbReference type="InterPro" id="IPR009836">
    <property type="entry name" value="GRDP-like"/>
</dbReference>
<dbReference type="GeneID" id="20211938"/>
<reference evidence="4" key="1">
    <citation type="submission" date="2012-12" db="EMBL/GenBank/DDBJ databases">
        <authorList>
            <person name="Hellsten U."/>
            <person name="Grimwood J."/>
            <person name="Chapman J.A."/>
            <person name="Shapiro H."/>
            <person name="Aerts A."/>
            <person name="Otillar R.P."/>
            <person name="Terry A.Y."/>
            <person name="Boore J.L."/>
            <person name="Simakov O."/>
            <person name="Marletaz F."/>
            <person name="Cho S.-J."/>
            <person name="Edsinger-Gonzales E."/>
            <person name="Havlak P."/>
            <person name="Kuo D.-H."/>
            <person name="Larsson T."/>
            <person name="Lv J."/>
            <person name="Arendt D."/>
            <person name="Savage R."/>
            <person name="Osoegawa K."/>
            <person name="de Jong P."/>
            <person name="Lindberg D.R."/>
            <person name="Seaver E.C."/>
            <person name="Weisblat D.A."/>
            <person name="Putnam N.H."/>
            <person name="Grigoriev I.V."/>
            <person name="Rokhsar D.S."/>
        </authorList>
    </citation>
    <scope>NUCLEOTIDE SEQUENCE</scope>
</reference>
<reference evidence="2 4" key="2">
    <citation type="journal article" date="2013" name="Nature">
        <title>Insights into bilaterian evolution from three spiralian genomes.</title>
        <authorList>
            <person name="Simakov O."/>
            <person name="Marletaz F."/>
            <person name="Cho S.J."/>
            <person name="Edsinger-Gonzales E."/>
            <person name="Havlak P."/>
            <person name="Hellsten U."/>
            <person name="Kuo D.H."/>
            <person name="Larsson T."/>
            <person name="Lv J."/>
            <person name="Arendt D."/>
            <person name="Savage R."/>
            <person name="Osoegawa K."/>
            <person name="de Jong P."/>
            <person name="Grimwood J."/>
            <person name="Chapman J.A."/>
            <person name="Shapiro H."/>
            <person name="Aerts A."/>
            <person name="Otillar R.P."/>
            <person name="Terry A.Y."/>
            <person name="Boore J.L."/>
            <person name="Grigoriev I.V."/>
            <person name="Lindberg D.R."/>
            <person name="Seaver E.C."/>
            <person name="Weisblat D.A."/>
            <person name="Putnam N.H."/>
            <person name="Rokhsar D.S."/>
        </authorList>
    </citation>
    <scope>NUCLEOTIDE SEQUENCE</scope>
</reference>
<keyword evidence="4" id="KW-1185">Reference proteome</keyword>
<dbReference type="RefSeq" id="XP_009016566.1">
    <property type="nucleotide sequence ID" value="XM_009018318.1"/>
</dbReference>
<dbReference type="EMBL" id="KB096365">
    <property type="protein sequence ID" value="ESO05251.1"/>
    <property type="molecule type" value="Genomic_DNA"/>
</dbReference>
<name>T1FSZ1_HELRO</name>
<dbReference type="KEGG" id="hro:HELRODRAFT_191424"/>
<evidence type="ECO:0000313" key="2">
    <source>
        <dbReference type="EMBL" id="ESO05251.1"/>
    </source>
</evidence>
<sequence length="962" mass="110885">MYSNDNWSSYCDTNFKATPQEILINVDLLGSTPIYLKYLNSWKKCIIQGSNEQVVRQSIRRYERFWLILLNQLLNTNNDKHDSYELEPPPDVHWIWMLHLLQTDNYISYCIQRFGRILPHRFCRTESEQAVCRSRAAHAWQKNFPTEPFYLESKENHDKHDKIDKDVISTSSWSVNATRLNHLLDSAKKEKEFIYRIDMPHFCDQTFQFNANFRYREFLALKRLYPQWVPMYLPADIELMWRVHRTQPIQYLDDINRIFNSRKVINNFSGKDYNDNSKLLQTFDMHMTYNTFSYEQNSQMQLAIMSENQFWSLNYPNDENSFFVDGTIPRSSAFFEETKSNQSKLSTLKNAVQNSQQSEKLLLKHFPCEEFETLAVENCELIFNNVCVEELWTKPKMFKLKAYLLGANSFQQQLIFEAKGHIGHIVSETDKKLKTSKTEPSHLGKCKFDSRENRGIELQVFAGHGFGCFMKYRPISNKIFHPLQNLSLDRYASTQDLTCDRTNNDYLQLKQKMVLPKVTYTDPKITLSYTAEIANRKPFQFTLDRNPGEVMELPAYLDIYLHHVSVWQQAKADTEEGQEFFVARHSLKCKEAFLAFGVEVIRNDIYNLCAVLLFHNNSQLVALAYTIDSGYLPNSTQVLETCPLTYDPQLGEKVMMVQKSTGEDLVVIARMVEGCNGNGRVIFKTYNSKTKHMKIIEIQEDEIQSFSNDHVSVDLPTGKITITSHAENVPENIVWAFCVGCLYISSQKSSNCNTSMSSSHSILGLNSSSMSKINAGGSVKSSSGRVSLSDGTATDESSSGKKTRKRISLQQQRQNRKQIRKRKMSLSFTFLLACGFRIETSVNNTVFSNNNNNNYGSCSSGRHDRCNSRSNLDLTKDICTLSSNLNQCCLKTTNETNANDLVRDSAYNSVFSLNNNVNGTDVATRNDNLSKIPLRICQSYNPSSNYNGRPSTYYERVIFEKL</sequence>
<dbReference type="OrthoDB" id="6149636at2759"/>
<dbReference type="Proteomes" id="UP000015101">
    <property type="component" value="Unassembled WGS sequence"/>
</dbReference>
<accession>T1FSZ1</accession>
<proteinExistence type="predicted"/>
<evidence type="ECO:0000313" key="3">
    <source>
        <dbReference type="EnsemblMetazoa" id="HelroP191424"/>
    </source>
</evidence>
<dbReference type="EMBL" id="AMQM01003904">
    <property type="status" value="NOT_ANNOTATED_CDS"/>
    <property type="molecule type" value="Genomic_DNA"/>
</dbReference>
<dbReference type="STRING" id="6412.T1FSZ1"/>
<organism evidence="3 4">
    <name type="scientific">Helobdella robusta</name>
    <name type="common">Californian leech</name>
    <dbReference type="NCBI Taxonomy" id="6412"/>
    <lineage>
        <taxon>Eukaryota</taxon>
        <taxon>Metazoa</taxon>
        <taxon>Spiralia</taxon>
        <taxon>Lophotrochozoa</taxon>
        <taxon>Annelida</taxon>
        <taxon>Clitellata</taxon>
        <taxon>Hirudinea</taxon>
        <taxon>Rhynchobdellida</taxon>
        <taxon>Glossiphoniidae</taxon>
        <taxon>Helobdella</taxon>
    </lineage>
</organism>
<dbReference type="InParanoid" id="T1FSZ1"/>
<gene>
    <name evidence="3" type="primary">20211938</name>
    <name evidence="2" type="ORF">HELRODRAFT_191424</name>
</gene>
<protein>
    <submittedName>
        <fullName evidence="2 3">Uncharacterized protein</fullName>
    </submittedName>
</protein>
<reference evidence="3" key="3">
    <citation type="submission" date="2015-06" db="UniProtKB">
        <authorList>
            <consortium name="EnsemblMetazoa"/>
        </authorList>
    </citation>
    <scope>IDENTIFICATION</scope>
</reference>